<dbReference type="PANTHER" id="PTHR43537">
    <property type="entry name" value="TRANSCRIPTIONAL REGULATOR, GNTR FAMILY"/>
    <property type="match status" value="1"/>
</dbReference>
<evidence type="ECO:0000313" key="6">
    <source>
        <dbReference type="Proteomes" id="UP001186104"/>
    </source>
</evidence>
<feature type="domain" description="HTH gntR-type" evidence="4">
    <location>
        <begin position="24"/>
        <end position="96"/>
    </location>
</feature>
<proteinExistence type="predicted"/>
<gene>
    <name evidence="5" type="ORF">R3P93_13260</name>
</gene>
<dbReference type="PANTHER" id="PTHR43537:SF44">
    <property type="entry name" value="GNTR FAMILY REGULATORY PROTEIN"/>
    <property type="match status" value="1"/>
</dbReference>
<accession>A0ABU4D1C5</accession>
<evidence type="ECO:0000256" key="3">
    <source>
        <dbReference type="ARBA" id="ARBA00023163"/>
    </source>
</evidence>
<dbReference type="EMBL" id="JAWLKF010000006">
    <property type="protein sequence ID" value="MDV6303528.1"/>
    <property type="molecule type" value="Genomic_DNA"/>
</dbReference>
<organism evidence="5 6">
    <name type="scientific">Rhodococcus cerastii</name>
    <dbReference type="NCBI Taxonomy" id="908616"/>
    <lineage>
        <taxon>Bacteria</taxon>
        <taxon>Bacillati</taxon>
        <taxon>Actinomycetota</taxon>
        <taxon>Actinomycetes</taxon>
        <taxon>Mycobacteriales</taxon>
        <taxon>Nocardiaceae</taxon>
        <taxon>Rhodococcus</taxon>
    </lineage>
</organism>
<dbReference type="InterPro" id="IPR011711">
    <property type="entry name" value="GntR_C"/>
</dbReference>
<evidence type="ECO:0000256" key="1">
    <source>
        <dbReference type="ARBA" id="ARBA00023015"/>
    </source>
</evidence>
<dbReference type="PRINTS" id="PR00035">
    <property type="entry name" value="HTHGNTR"/>
</dbReference>
<keyword evidence="2" id="KW-0238">DNA-binding</keyword>
<dbReference type="Gene3D" id="1.10.10.10">
    <property type="entry name" value="Winged helix-like DNA-binding domain superfamily/Winged helix DNA-binding domain"/>
    <property type="match status" value="1"/>
</dbReference>
<dbReference type="CDD" id="cd07377">
    <property type="entry name" value="WHTH_GntR"/>
    <property type="match status" value="1"/>
</dbReference>
<dbReference type="RefSeq" id="WP_068054166.1">
    <property type="nucleotide sequence ID" value="NZ_JAWLKF010000006.1"/>
</dbReference>
<dbReference type="PROSITE" id="PS50949">
    <property type="entry name" value="HTH_GNTR"/>
    <property type="match status" value="1"/>
</dbReference>
<dbReference type="Pfam" id="PF07729">
    <property type="entry name" value="FCD"/>
    <property type="match status" value="1"/>
</dbReference>
<protein>
    <submittedName>
        <fullName evidence="5">GntR family transcriptional regulator</fullName>
    </submittedName>
</protein>
<reference evidence="5 6" key="1">
    <citation type="submission" date="2023-10" db="EMBL/GenBank/DDBJ databases">
        <title>Development of a sustainable strategy for remediation of hydrocarbon-contaminated territories based on the waste exchange concept.</title>
        <authorList>
            <person name="Krivoruchko A."/>
        </authorList>
    </citation>
    <scope>NUCLEOTIDE SEQUENCE [LARGE SCALE GENOMIC DNA]</scope>
    <source>
        <strain evidence="5 6">IEGM 1327</strain>
    </source>
</reference>
<dbReference type="SUPFAM" id="SSF48008">
    <property type="entry name" value="GntR ligand-binding domain-like"/>
    <property type="match status" value="1"/>
</dbReference>
<dbReference type="InterPro" id="IPR000524">
    <property type="entry name" value="Tscrpt_reg_HTH_GntR"/>
</dbReference>
<keyword evidence="6" id="KW-1185">Reference proteome</keyword>
<evidence type="ECO:0000313" key="5">
    <source>
        <dbReference type="EMBL" id="MDV6303528.1"/>
    </source>
</evidence>
<dbReference type="SMART" id="SM00345">
    <property type="entry name" value="HTH_GNTR"/>
    <property type="match status" value="1"/>
</dbReference>
<keyword evidence="1" id="KW-0805">Transcription regulation</keyword>
<dbReference type="SMART" id="SM00895">
    <property type="entry name" value="FCD"/>
    <property type="match status" value="1"/>
</dbReference>
<dbReference type="InterPro" id="IPR036390">
    <property type="entry name" value="WH_DNA-bd_sf"/>
</dbReference>
<dbReference type="InterPro" id="IPR036388">
    <property type="entry name" value="WH-like_DNA-bd_sf"/>
</dbReference>
<keyword evidence="3" id="KW-0804">Transcription</keyword>
<dbReference type="Pfam" id="PF00392">
    <property type="entry name" value="GntR"/>
    <property type="match status" value="1"/>
</dbReference>
<dbReference type="SUPFAM" id="SSF46785">
    <property type="entry name" value="Winged helix' DNA-binding domain"/>
    <property type="match status" value="1"/>
</dbReference>
<comment type="caution">
    <text evidence="5">The sequence shown here is derived from an EMBL/GenBank/DDBJ whole genome shotgun (WGS) entry which is preliminary data.</text>
</comment>
<evidence type="ECO:0000256" key="2">
    <source>
        <dbReference type="ARBA" id="ARBA00023125"/>
    </source>
</evidence>
<sequence length="258" mass="27755">MTDMADDAGRTHNETLSWKPVRRARAHELVIDAIEERIMAGDLRVGDPLPPEREFAAQLDVSRAGVREAVRVLESSGILRSSPGSGPGAGTFVAALPRPALTRLLRLHVALTNFRIDDLISTRVALERASVHLAAVAPDQNKLAQARAAVEIMAARGVTREVFNDADTNFHIALAEASGNDFVASLTAAIRESMRAPILAALLEIEDWDSLADKLNTEHRQILAAVEAGDAELAMKSAEQHIRSSAAALSIRNSPEPT</sequence>
<dbReference type="Gene3D" id="1.20.120.530">
    <property type="entry name" value="GntR ligand-binding domain-like"/>
    <property type="match status" value="1"/>
</dbReference>
<dbReference type="InterPro" id="IPR008920">
    <property type="entry name" value="TF_FadR/GntR_C"/>
</dbReference>
<evidence type="ECO:0000259" key="4">
    <source>
        <dbReference type="PROSITE" id="PS50949"/>
    </source>
</evidence>
<dbReference type="Proteomes" id="UP001186104">
    <property type="component" value="Unassembled WGS sequence"/>
</dbReference>
<name>A0ABU4D1C5_9NOCA</name>